<dbReference type="RefSeq" id="WP_244823445.1">
    <property type="nucleotide sequence ID" value="NZ_CP112998.1"/>
</dbReference>
<feature type="transmembrane region" description="Helical" evidence="1">
    <location>
        <begin position="36"/>
        <end position="56"/>
    </location>
</feature>
<feature type="transmembrane region" description="Helical" evidence="1">
    <location>
        <begin position="68"/>
        <end position="90"/>
    </location>
</feature>
<dbReference type="KEGG" id="dpf:ON006_02020"/>
<feature type="transmembrane region" description="Helical" evidence="1">
    <location>
        <begin position="6"/>
        <end position="24"/>
    </location>
</feature>
<name>A0A9E8NA08_9BACT</name>
<keyword evidence="1" id="KW-0472">Membrane</keyword>
<keyword evidence="1" id="KW-1133">Transmembrane helix</keyword>
<evidence type="ECO:0000313" key="3">
    <source>
        <dbReference type="Proteomes" id="UP001164653"/>
    </source>
</evidence>
<evidence type="ECO:0000313" key="2">
    <source>
        <dbReference type="EMBL" id="WAC12745.1"/>
    </source>
</evidence>
<reference evidence="2" key="1">
    <citation type="submission" date="2022-11" db="EMBL/GenBank/DDBJ databases">
        <title>Dyadobacter pollutisoli sp. nov., isolated from plastic dumped soil.</title>
        <authorList>
            <person name="Kim J.M."/>
            <person name="Kim K.R."/>
            <person name="Lee J.K."/>
            <person name="Hao L."/>
            <person name="Jeon C.O."/>
        </authorList>
    </citation>
    <scope>NUCLEOTIDE SEQUENCE</scope>
    <source>
        <strain evidence="2">U1</strain>
    </source>
</reference>
<organism evidence="2 3">
    <name type="scientific">Dyadobacter pollutisoli</name>
    <dbReference type="NCBI Taxonomy" id="2910158"/>
    <lineage>
        <taxon>Bacteria</taxon>
        <taxon>Pseudomonadati</taxon>
        <taxon>Bacteroidota</taxon>
        <taxon>Cytophagia</taxon>
        <taxon>Cytophagales</taxon>
        <taxon>Spirosomataceae</taxon>
        <taxon>Dyadobacter</taxon>
    </lineage>
</organism>
<protein>
    <submittedName>
        <fullName evidence="2">Uncharacterized protein</fullName>
    </submittedName>
</protein>
<evidence type="ECO:0000256" key="1">
    <source>
        <dbReference type="SAM" id="Phobius"/>
    </source>
</evidence>
<gene>
    <name evidence="2" type="ORF">ON006_02020</name>
</gene>
<accession>A0A9E8NA08</accession>
<dbReference type="EMBL" id="CP112998">
    <property type="protein sequence ID" value="WAC12745.1"/>
    <property type="molecule type" value="Genomic_DNA"/>
</dbReference>
<sequence length="93" mass="10448">MFWFSAALYIDVAAVLFVIGNFFYQSFIAKYPTGYNLWLNIAGVLVLIIIFVARSLRDSGDINLATRLLWIPAAPICLGVVFFVLAMIIIRTN</sequence>
<proteinExistence type="predicted"/>
<keyword evidence="3" id="KW-1185">Reference proteome</keyword>
<keyword evidence="1" id="KW-0812">Transmembrane</keyword>
<dbReference type="AlphaFoldDB" id="A0A9E8NA08"/>
<dbReference type="Proteomes" id="UP001164653">
    <property type="component" value="Chromosome"/>
</dbReference>